<dbReference type="InterPro" id="IPR043145">
    <property type="entry name" value="Znf_ZZ_sf"/>
</dbReference>
<evidence type="ECO:0000313" key="11">
    <source>
        <dbReference type="Proteomes" id="UP000799536"/>
    </source>
</evidence>
<keyword evidence="2" id="KW-0677">Repeat</keyword>
<dbReference type="PROSITE" id="PS50222">
    <property type="entry name" value="EF_HAND_2"/>
    <property type="match status" value="2"/>
</dbReference>
<dbReference type="PANTHER" id="PTHR23055">
    <property type="entry name" value="CALCIUM BINDING PROTEINS"/>
    <property type="match status" value="1"/>
</dbReference>
<keyword evidence="11" id="KW-1185">Reference proteome</keyword>
<feature type="compositionally biased region" description="Polar residues" evidence="7">
    <location>
        <begin position="182"/>
        <end position="196"/>
    </location>
</feature>
<feature type="region of interest" description="Disordered" evidence="7">
    <location>
        <begin position="39"/>
        <end position="69"/>
    </location>
</feature>
<evidence type="ECO:0000259" key="9">
    <source>
        <dbReference type="PROSITE" id="PS50222"/>
    </source>
</evidence>
<dbReference type="PROSITE" id="PS00018">
    <property type="entry name" value="EF_HAND_1"/>
    <property type="match status" value="2"/>
</dbReference>
<dbReference type="PANTHER" id="PTHR23055:SF187">
    <property type="entry name" value="EF HAND DOMAIN PROTEIN (AFU_ORTHOLOGUE AFUA_6G07310)"/>
    <property type="match status" value="1"/>
</dbReference>
<dbReference type="CDD" id="cd00051">
    <property type="entry name" value="EFh"/>
    <property type="match status" value="1"/>
</dbReference>
<keyword evidence="3 6" id="KW-0863">Zinc-finger</keyword>
<dbReference type="InterPro" id="IPR002048">
    <property type="entry name" value="EF_hand_dom"/>
</dbReference>
<dbReference type="GO" id="GO:0016020">
    <property type="term" value="C:membrane"/>
    <property type="evidence" value="ECO:0007669"/>
    <property type="project" value="TreeGrafter"/>
</dbReference>
<dbReference type="Pfam" id="PF13202">
    <property type="entry name" value="EF-hand_5"/>
    <property type="match status" value="1"/>
</dbReference>
<dbReference type="Gene3D" id="1.10.238.10">
    <property type="entry name" value="EF-hand"/>
    <property type="match status" value="1"/>
</dbReference>
<dbReference type="PRINTS" id="PR00450">
    <property type="entry name" value="RECOVERIN"/>
</dbReference>
<evidence type="ECO:0000256" key="5">
    <source>
        <dbReference type="ARBA" id="ARBA00022837"/>
    </source>
</evidence>
<evidence type="ECO:0000256" key="3">
    <source>
        <dbReference type="ARBA" id="ARBA00022771"/>
    </source>
</evidence>
<dbReference type="SUPFAM" id="SSF57850">
    <property type="entry name" value="RING/U-box"/>
    <property type="match status" value="1"/>
</dbReference>
<sequence>MAHPSASSLSRHRPAIAWVTGTAAALAAAYLIYTSLQSSPPSGLHRSNATRRPRQRTAPTPTPPRIPPPAELGEVDFLGTPIHLNTSELPPLFVFREVVRRQEPSASPDQVDTWIRDFFDTALNRIVEATLPSERGNMLLSLDNRFSPELTSIITDRLTERPTQQPPDIPHNRAESVAGTEASFSPSDGNARQQPAQALQQTIYHIAEEQARNEGVIHRGITCDGCNTIPIRGIRWRCTNCKDFDFCSDCEATQSHNITHIFQKIRVPVPYAGISKQPVVYPGRPDEIRGSLNASLKKCLTESTHMEGEEIDALWDQFTCLASIEWAGDPNKIGWAIERRSFNQVFIPRYPTFTSAPNLIYDRIFAYYDTNKDGFIGFEEFVKGLDGLHSRDPDRKLRIVFDTYDIDGDGYISRRDVLRLFRAYYAIEQEAVRNYVAESLDITGALDKIRSNQPLGSAFDRSIPSGLPRRVPEEGIPDQFGDYRGKSTVEEDLEDVAEREEILGMTMEMTEPGQPALASRGIPAAETVVGPNGQNLQDLRVRERWERRQFYVDEEEGLRRPPNHRSAGQAPAIPDREHTRSSRSSSRVRFQDDVDAETHSNASTSSRPIGERWGGYEIPEPEKDLGKDLLYQITQQGFNELLEPLFFEKEDLALNAAATRALRQKYKAQLERIAEQFNADMTINRVVAAFGAVEYCKSIILSVCGSSGLSQQATVAGMIKSCRSSRARIESLLSIDFIRPAEQKWVESTQESYPLNREPSVLELWSAYLVRMYLCYELRTALLELSAKSGWIDKEIPDAADDIPVDLQFPWELSKMRKFQTPASDLEDENALSDPTFPQFRPNSSADITLDARHDIPTVLSADAAVGTPSFYGDARALLTHNSLRDWLLISPDVDGSESLSTVSANIDRGTISCWFQKVEAWRSTIPFLDYQIRRQAAQASSLEVRLCHLAVLDQVDGETEDRKGMGLLNFEEFKEKAGGNEGRRRFLELWVDWVSF</sequence>
<comment type="caution">
    <text evidence="10">The sequence shown here is derived from an EMBL/GenBank/DDBJ whole genome shotgun (WGS) entry which is preliminary data.</text>
</comment>
<dbReference type="InterPro" id="IPR028846">
    <property type="entry name" value="Recoverin"/>
</dbReference>
<protein>
    <recommendedName>
        <fullName evidence="12">EF hand</fullName>
    </recommendedName>
</protein>
<feature type="domain" description="EF-hand" evidence="9">
    <location>
        <begin position="356"/>
        <end position="391"/>
    </location>
</feature>
<dbReference type="AlphaFoldDB" id="A0A9P4JWX4"/>
<feature type="compositionally biased region" description="Pro residues" evidence="7">
    <location>
        <begin position="60"/>
        <end position="69"/>
    </location>
</feature>
<feature type="domain" description="EF-hand" evidence="9">
    <location>
        <begin position="392"/>
        <end position="427"/>
    </location>
</feature>
<organism evidence="10 11">
    <name type="scientific">Delitschia confertaspora ATCC 74209</name>
    <dbReference type="NCBI Taxonomy" id="1513339"/>
    <lineage>
        <taxon>Eukaryota</taxon>
        <taxon>Fungi</taxon>
        <taxon>Dikarya</taxon>
        <taxon>Ascomycota</taxon>
        <taxon>Pezizomycotina</taxon>
        <taxon>Dothideomycetes</taxon>
        <taxon>Pleosporomycetidae</taxon>
        <taxon>Pleosporales</taxon>
        <taxon>Delitschiaceae</taxon>
        <taxon>Delitschia</taxon>
    </lineage>
</organism>
<dbReference type="InterPro" id="IPR000433">
    <property type="entry name" value="Znf_ZZ"/>
</dbReference>
<dbReference type="SMART" id="SM00054">
    <property type="entry name" value="EFh"/>
    <property type="match status" value="2"/>
</dbReference>
<accession>A0A9P4JWX4</accession>
<dbReference type="GO" id="GO:0005509">
    <property type="term" value="F:calcium ion binding"/>
    <property type="evidence" value="ECO:0007669"/>
    <property type="project" value="InterPro"/>
</dbReference>
<reference evidence="10" key="1">
    <citation type="journal article" date="2020" name="Stud. Mycol.">
        <title>101 Dothideomycetes genomes: a test case for predicting lifestyles and emergence of pathogens.</title>
        <authorList>
            <person name="Haridas S."/>
            <person name="Albert R."/>
            <person name="Binder M."/>
            <person name="Bloem J."/>
            <person name="Labutti K."/>
            <person name="Salamov A."/>
            <person name="Andreopoulos B."/>
            <person name="Baker S."/>
            <person name="Barry K."/>
            <person name="Bills G."/>
            <person name="Bluhm B."/>
            <person name="Cannon C."/>
            <person name="Castanera R."/>
            <person name="Culley D."/>
            <person name="Daum C."/>
            <person name="Ezra D."/>
            <person name="Gonzalez J."/>
            <person name="Henrissat B."/>
            <person name="Kuo A."/>
            <person name="Liang C."/>
            <person name="Lipzen A."/>
            <person name="Lutzoni F."/>
            <person name="Magnuson J."/>
            <person name="Mondo S."/>
            <person name="Nolan M."/>
            <person name="Ohm R."/>
            <person name="Pangilinan J."/>
            <person name="Park H.-J."/>
            <person name="Ramirez L."/>
            <person name="Alfaro M."/>
            <person name="Sun H."/>
            <person name="Tritt A."/>
            <person name="Yoshinaga Y."/>
            <person name="Zwiers L.-H."/>
            <person name="Turgeon B."/>
            <person name="Goodwin S."/>
            <person name="Spatafora J."/>
            <person name="Crous P."/>
            <person name="Grigoriev I."/>
        </authorList>
    </citation>
    <scope>NUCLEOTIDE SEQUENCE</scope>
    <source>
        <strain evidence="10">ATCC 74209</strain>
    </source>
</reference>
<keyword evidence="4" id="KW-0862">Zinc</keyword>
<evidence type="ECO:0000313" key="10">
    <source>
        <dbReference type="EMBL" id="KAF2205856.1"/>
    </source>
</evidence>
<evidence type="ECO:0000256" key="7">
    <source>
        <dbReference type="SAM" id="MobiDB-lite"/>
    </source>
</evidence>
<evidence type="ECO:0000259" key="8">
    <source>
        <dbReference type="PROSITE" id="PS50135"/>
    </source>
</evidence>
<dbReference type="Gene3D" id="3.30.60.90">
    <property type="match status" value="1"/>
</dbReference>
<gene>
    <name evidence="10" type="ORF">GQ43DRAFT_436598</name>
</gene>
<dbReference type="Proteomes" id="UP000799536">
    <property type="component" value="Unassembled WGS sequence"/>
</dbReference>
<dbReference type="GO" id="GO:0008270">
    <property type="term" value="F:zinc ion binding"/>
    <property type="evidence" value="ECO:0007669"/>
    <property type="project" value="UniProtKB-KW"/>
</dbReference>
<dbReference type="EMBL" id="ML993848">
    <property type="protein sequence ID" value="KAF2205856.1"/>
    <property type="molecule type" value="Genomic_DNA"/>
</dbReference>
<evidence type="ECO:0008006" key="12">
    <source>
        <dbReference type="Google" id="ProtNLM"/>
    </source>
</evidence>
<feature type="region of interest" description="Disordered" evidence="7">
    <location>
        <begin position="158"/>
        <end position="196"/>
    </location>
</feature>
<evidence type="ECO:0000256" key="4">
    <source>
        <dbReference type="ARBA" id="ARBA00022833"/>
    </source>
</evidence>
<dbReference type="PROSITE" id="PS50135">
    <property type="entry name" value="ZF_ZZ_2"/>
    <property type="match status" value="1"/>
</dbReference>
<dbReference type="GO" id="GO:0005829">
    <property type="term" value="C:cytosol"/>
    <property type="evidence" value="ECO:0007669"/>
    <property type="project" value="TreeGrafter"/>
</dbReference>
<dbReference type="InterPro" id="IPR018247">
    <property type="entry name" value="EF_Hand_1_Ca_BS"/>
</dbReference>
<evidence type="ECO:0000256" key="1">
    <source>
        <dbReference type="ARBA" id="ARBA00022723"/>
    </source>
</evidence>
<feature type="compositionally biased region" description="Basic and acidic residues" evidence="7">
    <location>
        <begin position="589"/>
        <end position="598"/>
    </location>
</feature>
<dbReference type="PROSITE" id="PS01357">
    <property type="entry name" value="ZF_ZZ_1"/>
    <property type="match status" value="1"/>
</dbReference>
<keyword evidence="1" id="KW-0479">Metal-binding</keyword>
<proteinExistence type="predicted"/>
<feature type="region of interest" description="Disordered" evidence="7">
    <location>
        <begin position="556"/>
        <end position="616"/>
    </location>
</feature>
<dbReference type="OrthoDB" id="2122982at2759"/>
<dbReference type="SMART" id="SM00291">
    <property type="entry name" value="ZnF_ZZ"/>
    <property type="match status" value="1"/>
</dbReference>
<keyword evidence="5" id="KW-0106">Calcium</keyword>
<dbReference type="SUPFAM" id="SSF47473">
    <property type="entry name" value="EF-hand"/>
    <property type="match status" value="1"/>
</dbReference>
<feature type="region of interest" description="Disordered" evidence="7">
    <location>
        <begin position="460"/>
        <end position="484"/>
    </location>
</feature>
<feature type="domain" description="ZZ-type" evidence="8">
    <location>
        <begin position="218"/>
        <end position="270"/>
    </location>
</feature>
<name>A0A9P4JWX4_9PLEO</name>
<dbReference type="CDD" id="cd02340">
    <property type="entry name" value="ZZ_NBR1_like"/>
    <property type="match status" value="1"/>
</dbReference>
<dbReference type="Pfam" id="PF00036">
    <property type="entry name" value="EF-hand_1"/>
    <property type="match status" value="1"/>
</dbReference>
<dbReference type="Pfam" id="PF00569">
    <property type="entry name" value="ZZ"/>
    <property type="match status" value="1"/>
</dbReference>
<evidence type="ECO:0000256" key="6">
    <source>
        <dbReference type="PROSITE-ProRule" id="PRU00228"/>
    </source>
</evidence>
<evidence type="ECO:0000256" key="2">
    <source>
        <dbReference type="ARBA" id="ARBA00022737"/>
    </source>
</evidence>
<dbReference type="InterPro" id="IPR011992">
    <property type="entry name" value="EF-hand-dom_pair"/>
</dbReference>